<dbReference type="InterPro" id="IPR000835">
    <property type="entry name" value="HTH_MarR-typ"/>
</dbReference>
<dbReference type="Gene3D" id="1.10.10.10">
    <property type="entry name" value="Winged helix-like DNA-binding domain superfamily/Winged helix DNA-binding domain"/>
    <property type="match status" value="1"/>
</dbReference>
<dbReference type="PANTHER" id="PTHR33164">
    <property type="entry name" value="TRANSCRIPTIONAL REGULATOR, MARR FAMILY"/>
    <property type="match status" value="1"/>
</dbReference>
<evidence type="ECO:0000313" key="5">
    <source>
        <dbReference type="EMBL" id="KRL58315.1"/>
    </source>
</evidence>
<dbReference type="GO" id="GO:0003700">
    <property type="term" value="F:DNA-binding transcription factor activity"/>
    <property type="evidence" value="ECO:0007669"/>
    <property type="project" value="InterPro"/>
</dbReference>
<evidence type="ECO:0000313" key="6">
    <source>
        <dbReference type="Proteomes" id="UP000051264"/>
    </source>
</evidence>
<evidence type="ECO:0000256" key="1">
    <source>
        <dbReference type="ARBA" id="ARBA00023015"/>
    </source>
</evidence>
<feature type="domain" description="HTH marR-type" evidence="4">
    <location>
        <begin position="49"/>
        <end position="147"/>
    </location>
</feature>
<dbReference type="Proteomes" id="UP000051264">
    <property type="component" value="Unassembled WGS sequence"/>
</dbReference>
<dbReference type="InterPro" id="IPR036390">
    <property type="entry name" value="WH_DNA-bd_sf"/>
</dbReference>
<name>A0A0R1RYQ5_9LACO</name>
<protein>
    <recommendedName>
        <fullName evidence="4">HTH marR-type domain-containing protein</fullName>
    </recommendedName>
</protein>
<dbReference type="InterPro" id="IPR055166">
    <property type="entry name" value="Transc_reg_Sar_Rot_HTH"/>
</dbReference>
<proteinExistence type="predicted"/>
<dbReference type="EMBL" id="AZEX01000075">
    <property type="protein sequence ID" value="KRL58315.1"/>
    <property type="molecule type" value="Genomic_DNA"/>
</dbReference>
<evidence type="ECO:0000256" key="3">
    <source>
        <dbReference type="ARBA" id="ARBA00023163"/>
    </source>
</evidence>
<dbReference type="OrthoDB" id="5195026at2"/>
<accession>A0A0R1RYQ5</accession>
<dbReference type="STRING" id="1423747.FC69_GL000548"/>
<dbReference type="GO" id="GO:0003677">
    <property type="term" value="F:DNA binding"/>
    <property type="evidence" value="ECO:0007669"/>
    <property type="project" value="UniProtKB-KW"/>
</dbReference>
<sequence>MKFKKWYILLTNNDTQKDIIGGILMVDMINQWLNYTQLHKRKYDELEQKLSYETSLSLNEFYILYFLSQQENKKMRLNILEQKVALSQSALSRMIVRMENKKNGLVVRKTCLDDKRGVYIELTNAGKSKLESAKLTMIESLKEEDFK</sequence>
<reference evidence="5 6" key="1">
    <citation type="journal article" date="2015" name="Genome Announc.">
        <title>Expanding the biotechnology potential of lactobacilli through comparative genomics of 213 strains and associated genera.</title>
        <authorList>
            <person name="Sun Z."/>
            <person name="Harris H.M."/>
            <person name="McCann A."/>
            <person name="Guo C."/>
            <person name="Argimon S."/>
            <person name="Zhang W."/>
            <person name="Yang X."/>
            <person name="Jeffery I.B."/>
            <person name="Cooney J.C."/>
            <person name="Kagawa T.F."/>
            <person name="Liu W."/>
            <person name="Song Y."/>
            <person name="Salvetti E."/>
            <person name="Wrobel A."/>
            <person name="Rasinkangas P."/>
            <person name="Parkhill J."/>
            <person name="Rea M.C."/>
            <person name="O'Sullivan O."/>
            <person name="Ritari J."/>
            <person name="Douillard F.P."/>
            <person name="Paul Ross R."/>
            <person name="Yang R."/>
            <person name="Briner A.E."/>
            <person name="Felis G.E."/>
            <person name="de Vos W.M."/>
            <person name="Barrangou R."/>
            <person name="Klaenhammer T.R."/>
            <person name="Caufield P.W."/>
            <person name="Cui Y."/>
            <person name="Zhang H."/>
            <person name="O'Toole P.W."/>
        </authorList>
    </citation>
    <scope>NUCLEOTIDE SEQUENCE [LARGE SCALE GENOMIC DNA]</scope>
    <source>
        <strain evidence="5 6">DSM 14340</strain>
    </source>
</reference>
<gene>
    <name evidence="5" type="ORF">FC69_GL000548</name>
</gene>
<evidence type="ECO:0000256" key="2">
    <source>
        <dbReference type="ARBA" id="ARBA00023125"/>
    </source>
</evidence>
<evidence type="ECO:0000259" key="4">
    <source>
        <dbReference type="SMART" id="SM00347"/>
    </source>
</evidence>
<dbReference type="PANTHER" id="PTHR33164:SF57">
    <property type="entry name" value="MARR-FAMILY TRANSCRIPTIONAL REGULATOR"/>
    <property type="match status" value="1"/>
</dbReference>
<dbReference type="Pfam" id="PF22381">
    <property type="entry name" value="Staph_reg_Sar_Rot"/>
    <property type="match status" value="1"/>
</dbReference>
<dbReference type="InterPro" id="IPR036388">
    <property type="entry name" value="WH-like_DNA-bd_sf"/>
</dbReference>
<dbReference type="AlphaFoldDB" id="A0A0R1RYQ5"/>
<dbReference type="GO" id="GO:0006950">
    <property type="term" value="P:response to stress"/>
    <property type="evidence" value="ECO:0007669"/>
    <property type="project" value="TreeGrafter"/>
</dbReference>
<dbReference type="PATRIC" id="fig|1423747.3.peg.559"/>
<dbReference type="InterPro" id="IPR039422">
    <property type="entry name" value="MarR/SlyA-like"/>
</dbReference>
<dbReference type="SUPFAM" id="SSF46785">
    <property type="entry name" value="Winged helix' DNA-binding domain"/>
    <property type="match status" value="1"/>
</dbReference>
<keyword evidence="2" id="KW-0238">DNA-binding</keyword>
<comment type="caution">
    <text evidence="5">The sequence shown here is derived from an EMBL/GenBank/DDBJ whole genome shotgun (WGS) entry which is preliminary data.</text>
</comment>
<dbReference type="SMART" id="SM00347">
    <property type="entry name" value="HTH_MARR"/>
    <property type="match status" value="1"/>
</dbReference>
<keyword evidence="1" id="KW-0805">Transcription regulation</keyword>
<organism evidence="5 6">
    <name type="scientific">Latilactobacillus fuchuensis DSM 14340 = JCM 11249</name>
    <dbReference type="NCBI Taxonomy" id="1423747"/>
    <lineage>
        <taxon>Bacteria</taxon>
        <taxon>Bacillati</taxon>
        <taxon>Bacillota</taxon>
        <taxon>Bacilli</taxon>
        <taxon>Lactobacillales</taxon>
        <taxon>Lactobacillaceae</taxon>
        <taxon>Latilactobacillus</taxon>
    </lineage>
</organism>
<keyword evidence="3" id="KW-0804">Transcription</keyword>